<sequence length="250" mass="29272">MISQGDQLLDQLRQYDARKHQLRSQISDPQLNSSARRMNEQTQTQTIPINTSLTQYRYSTHTYTSLKIKDDKPHYVPPINFATVESNLFRSGHPQPNNFSFLKTLNLKTIIYLGDKTDNYEYYKWINDNGISFRFFKMELPNSFGIQHEFNDQVALNTILNLLLNNVNYPILIHSNKGKHRVGVLVGLIRKFLQGWSMSGIFDEYGKFAREKGEGDMEFIELFKPILKIDLNTRPNFVRLSNQEEEEELE</sequence>
<feature type="domain" description="Tyrosine-protein phosphatase" evidence="12">
    <location>
        <begin position="80"/>
        <end position="232"/>
    </location>
</feature>
<evidence type="ECO:0000256" key="1">
    <source>
        <dbReference type="ARBA" id="ARBA00004496"/>
    </source>
</evidence>
<evidence type="ECO:0000256" key="2">
    <source>
        <dbReference type="ARBA" id="ARBA00009580"/>
    </source>
</evidence>
<dbReference type="Proteomes" id="UP000094801">
    <property type="component" value="Unassembled WGS sequence"/>
</dbReference>
<dbReference type="InterPro" id="IPR029021">
    <property type="entry name" value="Prot-tyrosine_phosphatase-like"/>
</dbReference>
<keyword evidence="4" id="KW-0963">Cytoplasm</keyword>
<accession>A0A1E4T8K9</accession>
<evidence type="ECO:0000256" key="7">
    <source>
        <dbReference type="ARBA" id="ARBA00023016"/>
    </source>
</evidence>
<keyword evidence="6" id="KW-0904">Protein phosphatase</keyword>
<dbReference type="PROSITE" id="PS50054">
    <property type="entry name" value="TYR_PHOSPHATASE_DUAL"/>
    <property type="match status" value="1"/>
</dbReference>
<dbReference type="PANTHER" id="PTHR31126:SF74">
    <property type="entry name" value="TYROSINE-PROTEIN PHOSPHATASE-LIKE PROTEIN OCA2"/>
    <property type="match status" value="1"/>
</dbReference>
<evidence type="ECO:0000256" key="5">
    <source>
        <dbReference type="ARBA" id="ARBA00022801"/>
    </source>
</evidence>
<dbReference type="FunFam" id="3.90.190.10:FF:000035">
    <property type="entry name" value="Tyrosine phosphatase, putative"/>
    <property type="match status" value="1"/>
</dbReference>
<dbReference type="GO" id="GO:0005737">
    <property type="term" value="C:cytoplasm"/>
    <property type="evidence" value="ECO:0007669"/>
    <property type="project" value="UniProtKB-SubCell"/>
</dbReference>
<evidence type="ECO:0000256" key="4">
    <source>
        <dbReference type="ARBA" id="ARBA00022490"/>
    </source>
</evidence>
<evidence type="ECO:0000256" key="6">
    <source>
        <dbReference type="ARBA" id="ARBA00022912"/>
    </source>
</evidence>
<comment type="catalytic activity">
    <reaction evidence="10">
        <text>O-phospho-L-tyrosyl-[protein] + H2O = L-tyrosyl-[protein] + phosphate</text>
        <dbReference type="Rhea" id="RHEA:10684"/>
        <dbReference type="Rhea" id="RHEA-COMP:10136"/>
        <dbReference type="Rhea" id="RHEA-COMP:20101"/>
        <dbReference type="ChEBI" id="CHEBI:15377"/>
        <dbReference type="ChEBI" id="CHEBI:43474"/>
        <dbReference type="ChEBI" id="CHEBI:46858"/>
        <dbReference type="ChEBI" id="CHEBI:61978"/>
        <dbReference type="EC" id="3.1.3.48"/>
    </reaction>
</comment>
<name>A0A1E4T8K9_9ASCO</name>
<feature type="compositionally biased region" description="Polar residues" evidence="11">
    <location>
        <begin position="23"/>
        <end position="42"/>
    </location>
</feature>
<dbReference type="GO" id="GO:0052840">
    <property type="term" value="F:inositol diphosphate tetrakisphosphate diphosphatase activity"/>
    <property type="evidence" value="ECO:0007669"/>
    <property type="project" value="TreeGrafter"/>
</dbReference>
<evidence type="ECO:0000313" key="14">
    <source>
        <dbReference type="Proteomes" id="UP000094801"/>
    </source>
</evidence>
<evidence type="ECO:0000259" key="12">
    <source>
        <dbReference type="PROSITE" id="PS50054"/>
    </source>
</evidence>
<proteinExistence type="inferred from homology"/>
<dbReference type="GO" id="GO:0004725">
    <property type="term" value="F:protein tyrosine phosphatase activity"/>
    <property type="evidence" value="ECO:0007669"/>
    <property type="project" value="UniProtKB-EC"/>
</dbReference>
<keyword evidence="7" id="KW-0346">Stress response</keyword>
<dbReference type="AlphaFoldDB" id="A0A1E4T8K9"/>
<evidence type="ECO:0000256" key="11">
    <source>
        <dbReference type="SAM" id="MobiDB-lite"/>
    </source>
</evidence>
<dbReference type="EC" id="3.1.3.48" evidence="3"/>
<dbReference type="SUPFAM" id="SSF52799">
    <property type="entry name" value="(Phosphotyrosine protein) phosphatases II"/>
    <property type="match status" value="1"/>
</dbReference>
<organism evidence="13 14">
    <name type="scientific">[Candida] arabinofermentans NRRL YB-2248</name>
    <dbReference type="NCBI Taxonomy" id="983967"/>
    <lineage>
        <taxon>Eukaryota</taxon>
        <taxon>Fungi</taxon>
        <taxon>Dikarya</taxon>
        <taxon>Ascomycota</taxon>
        <taxon>Saccharomycotina</taxon>
        <taxon>Pichiomycetes</taxon>
        <taxon>Pichiales</taxon>
        <taxon>Pichiaceae</taxon>
        <taxon>Ogataea</taxon>
        <taxon>Ogataea/Candida clade</taxon>
    </lineage>
</organism>
<dbReference type="OrthoDB" id="6375174at2759"/>
<dbReference type="InterPro" id="IPR020422">
    <property type="entry name" value="TYR_PHOSPHATASE_DUAL_dom"/>
</dbReference>
<comment type="similarity">
    <text evidence="2">Belongs to the protein-tyrosine phosphatase family.</text>
</comment>
<feature type="region of interest" description="Disordered" evidence="11">
    <location>
        <begin position="19"/>
        <end position="42"/>
    </location>
</feature>
<dbReference type="STRING" id="983967.A0A1E4T8K9"/>
<evidence type="ECO:0000256" key="9">
    <source>
        <dbReference type="ARBA" id="ARBA00039934"/>
    </source>
</evidence>
<evidence type="ECO:0000256" key="3">
    <source>
        <dbReference type="ARBA" id="ARBA00013064"/>
    </source>
</evidence>
<protein>
    <recommendedName>
        <fullName evidence="9">Putative tyrosine-protein phosphatase OCA1</fullName>
        <ecNumber evidence="3">3.1.3.48</ecNumber>
    </recommendedName>
</protein>
<dbReference type="EMBL" id="KV453847">
    <property type="protein sequence ID" value="ODV88095.1"/>
    <property type="molecule type" value="Genomic_DNA"/>
</dbReference>
<evidence type="ECO:0000256" key="8">
    <source>
        <dbReference type="ARBA" id="ARBA00037204"/>
    </source>
</evidence>
<comment type="subcellular location">
    <subcellularLocation>
        <location evidence="1">Cytoplasm</location>
    </subcellularLocation>
</comment>
<dbReference type="Gene3D" id="3.90.190.10">
    <property type="entry name" value="Protein tyrosine phosphatase superfamily"/>
    <property type="match status" value="1"/>
</dbReference>
<keyword evidence="5" id="KW-0378">Hydrolase</keyword>
<dbReference type="InterPro" id="IPR004861">
    <property type="entry name" value="Siw14-like"/>
</dbReference>
<gene>
    <name evidence="13" type="ORF">CANARDRAFT_193932</name>
</gene>
<reference evidence="14" key="1">
    <citation type="submission" date="2016-04" db="EMBL/GenBank/DDBJ databases">
        <title>Comparative genomics of biotechnologically important yeasts.</title>
        <authorList>
            <consortium name="DOE Joint Genome Institute"/>
            <person name="Riley R."/>
            <person name="Haridas S."/>
            <person name="Wolfe K.H."/>
            <person name="Lopes M.R."/>
            <person name="Hittinger C.T."/>
            <person name="Goker M."/>
            <person name="Salamov A."/>
            <person name="Wisecaver J."/>
            <person name="Long T.M."/>
            <person name="Aerts A.L."/>
            <person name="Barry K."/>
            <person name="Choi C."/>
            <person name="Clum A."/>
            <person name="Coughlan A.Y."/>
            <person name="Deshpande S."/>
            <person name="Douglass A.P."/>
            <person name="Hanson S.J."/>
            <person name="Klenk H.-P."/>
            <person name="Labutti K."/>
            <person name="Lapidus A."/>
            <person name="Lindquist E."/>
            <person name="Lipzen A."/>
            <person name="Meier-Kolthoff J.P."/>
            <person name="Ohm R.A."/>
            <person name="Otillar R.P."/>
            <person name="Pangilinan J."/>
            <person name="Peng Y."/>
            <person name="Rokas A."/>
            <person name="Rosa C.A."/>
            <person name="Scheuner C."/>
            <person name="Sibirny A.A."/>
            <person name="Slot J.C."/>
            <person name="Stielow J.B."/>
            <person name="Sun H."/>
            <person name="Kurtzman C.P."/>
            <person name="Blackwell M."/>
            <person name="Grigoriev I.V."/>
            <person name="Jeffries T.W."/>
        </authorList>
    </citation>
    <scope>NUCLEOTIDE SEQUENCE [LARGE SCALE GENOMIC DNA]</scope>
    <source>
        <strain evidence="14">NRRL YB-2248</strain>
    </source>
</reference>
<evidence type="ECO:0000256" key="10">
    <source>
        <dbReference type="ARBA" id="ARBA00051722"/>
    </source>
</evidence>
<dbReference type="Pfam" id="PF03162">
    <property type="entry name" value="Y_phosphatase2"/>
    <property type="match status" value="1"/>
</dbReference>
<keyword evidence="14" id="KW-1185">Reference proteome</keyword>
<comment type="function">
    <text evidence="8">Putative tyrosine-protein phosphatase required for protection against superoxide stress.</text>
</comment>
<evidence type="ECO:0000313" key="13">
    <source>
        <dbReference type="EMBL" id="ODV88095.1"/>
    </source>
</evidence>
<dbReference type="PANTHER" id="PTHR31126">
    <property type="entry name" value="TYROSINE-PROTEIN PHOSPHATASE"/>
    <property type="match status" value="1"/>
</dbReference>